<accession>A0A8T0E494</accession>
<evidence type="ECO:0000313" key="2">
    <source>
        <dbReference type="Proteomes" id="UP000807504"/>
    </source>
</evidence>
<organism evidence="1 2">
    <name type="scientific">Argiope bruennichi</name>
    <name type="common">Wasp spider</name>
    <name type="synonym">Aranea bruennichi</name>
    <dbReference type="NCBI Taxonomy" id="94029"/>
    <lineage>
        <taxon>Eukaryota</taxon>
        <taxon>Metazoa</taxon>
        <taxon>Ecdysozoa</taxon>
        <taxon>Arthropoda</taxon>
        <taxon>Chelicerata</taxon>
        <taxon>Arachnida</taxon>
        <taxon>Araneae</taxon>
        <taxon>Araneomorphae</taxon>
        <taxon>Entelegynae</taxon>
        <taxon>Araneoidea</taxon>
        <taxon>Araneidae</taxon>
        <taxon>Argiope</taxon>
    </lineage>
</organism>
<evidence type="ECO:0000313" key="1">
    <source>
        <dbReference type="EMBL" id="KAF8764965.1"/>
    </source>
</evidence>
<gene>
    <name evidence="1" type="ORF">HNY73_022988</name>
</gene>
<protein>
    <submittedName>
        <fullName evidence="1">Mariner Mos1 transposase like protein</fullName>
    </submittedName>
</protein>
<dbReference type="Proteomes" id="UP000807504">
    <property type="component" value="Unassembled WGS sequence"/>
</dbReference>
<proteinExistence type="predicted"/>
<dbReference type="InterPro" id="IPR052709">
    <property type="entry name" value="Transposase-MT_Hybrid"/>
</dbReference>
<reference evidence="1" key="2">
    <citation type="submission" date="2020-06" db="EMBL/GenBank/DDBJ databases">
        <authorList>
            <person name="Sheffer M."/>
        </authorList>
    </citation>
    <scope>NUCLEOTIDE SEQUENCE</scope>
</reference>
<sequence length="132" mass="15503">MMYVMLIFWINCIPKSKKKKKRPGFERKKVRFHLDNAPTHKAISVMAKVHEMKFEILLHSSYSPDMVPSDNNFFPNLKKILSERNFCSDIEVISATYAYSEAFEESTYREGGQASPYLWSKCMSLEEDYVEK</sequence>
<dbReference type="PANTHER" id="PTHR46060:SF1">
    <property type="entry name" value="MARINER MOS1 TRANSPOSASE-LIKE PROTEIN"/>
    <property type="match status" value="1"/>
</dbReference>
<keyword evidence="2" id="KW-1185">Reference proteome</keyword>
<comment type="caution">
    <text evidence="1">The sequence shown here is derived from an EMBL/GenBank/DDBJ whole genome shotgun (WGS) entry which is preliminary data.</text>
</comment>
<reference evidence="1" key="1">
    <citation type="journal article" date="2020" name="bioRxiv">
        <title>Chromosome-level reference genome of the European wasp spider Argiope bruennichi: a resource for studies on range expansion and evolutionary adaptation.</title>
        <authorList>
            <person name="Sheffer M.M."/>
            <person name="Hoppe A."/>
            <person name="Krehenwinkel H."/>
            <person name="Uhl G."/>
            <person name="Kuss A.W."/>
            <person name="Jensen L."/>
            <person name="Jensen C."/>
            <person name="Gillespie R.G."/>
            <person name="Hoff K.J."/>
            <person name="Prost S."/>
        </authorList>
    </citation>
    <scope>NUCLEOTIDE SEQUENCE</scope>
</reference>
<dbReference type="InterPro" id="IPR036397">
    <property type="entry name" value="RNaseH_sf"/>
</dbReference>
<dbReference type="EMBL" id="JABXBU010002231">
    <property type="protein sequence ID" value="KAF8764965.1"/>
    <property type="molecule type" value="Genomic_DNA"/>
</dbReference>
<dbReference type="Gene3D" id="3.30.420.10">
    <property type="entry name" value="Ribonuclease H-like superfamily/Ribonuclease H"/>
    <property type="match status" value="1"/>
</dbReference>
<dbReference type="AlphaFoldDB" id="A0A8T0E494"/>
<name>A0A8T0E494_ARGBR</name>
<dbReference type="GO" id="GO:0003676">
    <property type="term" value="F:nucleic acid binding"/>
    <property type="evidence" value="ECO:0007669"/>
    <property type="project" value="InterPro"/>
</dbReference>
<dbReference type="PANTHER" id="PTHR46060">
    <property type="entry name" value="MARINER MOS1 TRANSPOSASE-LIKE PROTEIN"/>
    <property type="match status" value="1"/>
</dbReference>